<name>A0A4U0UHF0_9PEZI</name>
<sequence length="166" mass="18215">QASNIFGSTPFGRRMSTIRDPREIGAPEPQDFQAAYILTLLSKECHANDLTEARLRAFDRSGEPPQFTKSAAQRPLSDHRTTPKIPTKRIYPSPKSDNDPDATESDGEPQLQDVRTPRPRTRLQEPSPVSGSARKRAAAAAAAAKPSSLPRVKLRFRVPANDTDGT</sequence>
<dbReference type="EMBL" id="NAJN01003818">
    <property type="protein sequence ID" value="TKA35040.1"/>
    <property type="molecule type" value="Genomic_DNA"/>
</dbReference>
<accession>A0A4U0UHF0</accession>
<organism evidence="2 3">
    <name type="scientific">Cryomyces minteri</name>
    <dbReference type="NCBI Taxonomy" id="331657"/>
    <lineage>
        <taxon>Eukaryota</taxon>
        <taxon>Fungi</taxon>
        <taxon>Dikarya</taxon>
        <taxon>Ascomycota</taxon>
        <taxon>Pezizomycotina</taxon>
        <taxon>Dothideomycetes</taxon>
        <taxon>Dothideomycetes incertae sedis</taxon>
        <taxon>Cryomyces</taxon>
    </lineage>
</organism>
<protein>
    <submittedName>
        <fullName evidence="2">Uncharacterized protein</fullName>
    </submittedName>
</protein>
<feature type="region of interest" description="Disordered" evidence="1">
    <location>
        <begin position="57"/>
        <end position="166"/>
    </location>
</feature>
<reference evidence="2 3" key="1">
    <citation type="submission" date="2017-03" db="EMBL/GenBank/DDBJ databases">
        <title>Genomes of endolithic fungi from Antarctica.</title>
        <authorList>
            <person name="Coleine C."/>
            <person name="Masonjones S."/>
            <person name="Stajich J.E."/>
        </authorList>
    </citation>
    <scope>NUCLEOTIDE SEQUENCE [LARGE SCALE GENOMIC DNA]</scope>
    <source>
        <strain evidence="2 3">CCFEE 5187</strain>
    </source>
</reference>
<dbReference type="AlphaFoldDB" id="A0A4U0UHF0"/>
<proteinExistence type="predicted"/>
<evidence type="ECO:0000313" key="3">
    <source>
        <dbReference type="Proteomes" id="UP000308768"/>
    </source>
</evidence>
<evidence type="ECO:0000313" key="2">
    <source>
        <dbReference type="EMBL" id="TKA35040.1"/>
    </source>
</evidence>
<feature type="non-terminal residue" evidence="2">
    <location>
        <position position="1"/>
    </location>
</feature>
<keyword evidence="3" id="KW-1185">Reference proteome</keyword>
<comment type="caution">
    <text evidence="2">The sequence shown here is derived from an EMBL/GenBank/DDBJ whole genome shotgun (WGS) entry which is preliminary data.</text>
</comment>
<feature type="non-terminal residue" evidence="2">
    <location>
        <position position="166"/>
    </location>
</feature>
<feature type="region of interest" description="Disordered" evidence="1">
    <location>
        <begin position="1"/>
        <end position="27"/>
    </location>
</feature>
<gene>
    <name evidence="2" type="ORF">B0A49_13875</name>
</gene>
<evidence type="ECO:0000256" key="1">
    <source>
        <dbReference type="SAM" id="MobiDB-lite"/>
    </source>
</evidence>
<dbReference type="Proteomes" id="UP000308768">
    <property type="component" value="Unassembled WGS sequence"/>
</dbReference>